<dbReference type="GO" id="GO:0008236">
    <property type="term" value="F:serine-type peptidase activity"/>
    <property type="evidence" value="ECO:0007669"/>
    <property type="project" value="InterPro"/>
</dbReference>
<dbReference type="STRING" id="936154.STP_1641"/>
<name>A0A0E2UAH2_9STRE</name>
<organism evidence="1 2">
    <name type="scientific">Streptococcus parauberis</name>
    <dbReference type="NCBI Taxonomy" id="1348"/>
    <lineage>
        <taxon>Bacteria</taxon>
        <taxon>Bacillati</taxon>
        <taxon>Bacillota</taxon>
        <taxon>Bacilli</taxon>
        <taxon>Lactobacillales</taxon>
        <taxon>Streptococcaceae</taxon>
        <taxon>Streptococcus</taxon>
    </lineage>
</organism>
<dbReference type="PANTHER" id="PTHR11261:SF3">
    <property type="entry name" value="RETINOL-BINDING PROTEIN 3"/>
    <property type="match status" value="1"/>
</dbReference>
<dbReference type="RefSeq" id="WP_013794442.1">
    <property type="nucleotide sequence ID" value="NZ_BAWT01000003.1"/>
</dbReference>
<dbReference type="InterPro" id="IPR005151">
    <property type="entry name" value="Tail-specific_protease"/>
</dbReference>
<dbReference type="AlphaFoldDB" id="A0A0E2UAH2"/>
<dbReference type="eggNOG" id="COG0793">
    <property type="taxonomic scope" value="Bacteria"/>
</dbReference>
<comment type="caution">
    <text evidence="1">The sequence shown here is derived from an EMBL/GenBank/DDBJ whole genome shotgun (WGS) entry which is preliminary data.</text>
</comment>
<dbReference type="Pfam" id="PF03572">
    <property type="entry name" value="Peptidase_S41"/>
    <property type="match status" value="1"/>
</dbReference>
<dbReference type="InterPro" id="IPR029045">
    <property type="entry name" value="ClpP/crotonase-like_dom_sf"/>
</dbReference>
<protein>
    <submittedName>
        <fullName evidence="1">Peptidase family S41</fullName>
    </submittedName>
</protein>
<evidence type="ECO:0000313" key="2">
    <source>
        <dbReference type="Proteomes" id="UP000217465"/>
    </source>
</evidence>
<dbReference type="GO" id="GO:0006508">
    <property type="term" value="P:proteolysis"/>
    <property type="evidence" value="ECO:0007669"/>
    <property type="project" value="InterPro"/>
</dbReference>
<accession>A0A0E2UAH2</accession>
<sequence length="422" mass="49241">MKKIDIFKEIIRIMTNDSSTKKDIKGKNPDLFLNEINEEMSDDEFYYLVRSYLASFGIIGHVAISKKELDLSFLRLKYYNGLLYVIDSDAETNLLKGDQITYIDGLSIYDFYLKHKLFFVQTNEERQYMDWSYFVKKSKQITICRNFKEVLVIYQPVSNEKKRILFESKWIENDIFYMRMDNFFEEDKISQLYKECEQALSSAEYLIIDVRHNQGGSDSLYFPLFKYALPEGKGFNDLNIVDDFDMEILYTPFNTEQRLISFTEQLNDPATSQETKDLINNFKEELITNEEKGYVRYPSDISSFLPELKGISVSPKQIFLLSDVYCGSSGENFVEMMKWMPKVTVVGRATMGILDYSNCSSVEFADYILTYPTSRSLSIDVGKGMTNKGVIPDIEIPWTQKHLTEDIDLKYIIDLIKDEKGK</sequence>
<dbReference type="SUPFAM" id="SSF52096">
    <property type="entry name" value="ClpP/crotonase"/>
    <property type="match status" value="1"/>
</dbReference>
<proteinExistence type="predicted"/>
<reference evidence="1 2" key="1">
    <citation type="submission" date="2016-06" db="EMBL/GenBank/DDBJ databases">
        <authorList>
            <person name="Haines A.N."/>
            <person name="Council K.R."/>
        </authorList>
    </citation>
    <scope>NUCLEOTIDE SEQUENCE [LARGE SCALE GENOMIC DNA]</scope>
    <source>
        <strain evidence="1 2">SP158-29</strain>
    </source>
</reference>
<evidence type="ECO:0000313" key="1">
    <source>
        <dbReference type="EMBL" id="PCH13140.1"/>
    </source>
</evidence>
<dbReference type="OMA" id="ILDYSNC"/>
<gene>
    <name evidence="1" type="ORF">A9Y57_00540</name>
</gene>
<dbReference type="Gene3D" id="3.90.226.10">
    <property type="entry name" value="2-enoyl-CoA Hydratase, Chain A, domain 1"/>
    <property type="match status" value="1"/>
</dbReference>
<dbReference type="Proteomes" id="UP000217465">
    <property type="component" value="Unassembled WGS sequence"/>
</dbReference>
<dbReference type="EMBL" id="NSGR01000005">
    <property type="protein sequence ID" value="PCH13140.1"/>
    <property type="molecule type" value="Genomic_DNA"/>
</dbReference>
<dbReference type="PANTHER" id="PTHR11261">
    <property type="entry name" value="INTERPHOTORECEPTOR RETINOID-BINDING PROTEIN"/>
    <property type="match status" value="1"/>
</dbReference>